<protein>
    <recommendedName>
        <fullName evidence="8">ABC3 transporter permease C-terminal domain-containing protein</fullName>
    </recommendedName>
</protein>
<feature type="domain" description="ABC3 transporter permease C-terminal" evidence="8">
    <location>
        <begin position="757"/>
        <end position="872"/>
    </location>
</feature>
<comment type="subcellular location">
    <subcellularLocation>
        <location evidence="1">Cell membrane</location>
        <topology evidence="1">Multi-pass membrane protein</topology>
    </subcellularLocation>
</comment>
<evidence type="ECO:0000256" key="6">
    <source>
        <dbReference type="ARBA" id="ARBA00038076"/>
    </source>
</evidence>
<keyword evidence="2" id="KW-1003">Cell membrane</keyword>
<evidence type="ECO:0000256" key="5">
    <source>
        <dbReference type="ARBA" id="ARBA00023136"/>
    </source>
</evidence>
<proteinExistence type="inferred from homology"/>
<evidence type="ECO:0000256" key="2">
    <source>
        <dbReference type="ARBA" id="ARBA00022475"/>
    </source>
</evidence>
<feature type="transmembrane region" description="Helical" evidence="7">
    <location>
        <begin position="849"/>
        <end position="875"/>
    </location>
</feature>
<feature type="transmembrane region" description="Helical" evidence="7">
    <location>
        <begin position="801"/>
        <end position="829"/>
    </location>
</feature>
<evidence type="ECO:0000256" key="4">
    <source>
        <dbReference type="ARBA" id="ARBA00022989"/>
    </source>
</evidence>
<dbReference type="AlphaFoldDB" id="A0A511AAN0"/>
<feature type="transmembrane region" description="Helical" evidence="7">
    <location>
        <begin position="316"/>
        <end position="339"/>
    </location>
</feature>
<evidence type="ECO:0000313" key="10">
    <source>
        <dbReference type="Proteomes" id="UP000321225"/>
    </source>
</evidence>
<evidence type="ECO:0000256" key="1">
    <source>
        <dbReference type="ARBA" id="ARBA00004651"/>
    </source>
</evidence>
<feature type="transmembrane region" description="Helical" evidence="7">
    <location>
        <begin position="519"/>
        <end position="540"/>
    </location>
</feature>
<gene>
    <name evidence="9" type="ORF">MAE01_04110</name>
</gene>
<dbReference type="PANTHER" id="PTHR30572">
    <property type="entry name" value="MEMBRANE COMPONENT OF TRANSPORTER-RELATED"/>
    <property type="match status" value="1"/>
</dbReference>
<evidence type="ECO:0000313" key="9">
    <source>
        <dbReference type="EMBL" id="GEK85235.1"/>
    </source>
</evidence>
<keyword evidence="3 7" id="KW-0812">Transmembrane</keyword>
<dbReference type="GO" id="GO:0005886">
    <property type="term" value="C:plasma membrane"/>
    <property type="evidence" value="ECO:0007669"/>
    <property type="project" value="UniProtKB-SubCell"/>
</dbReference>
<evidence type="ECO:0000259" key="8">
    <source>
        <dbReference type="Pfam" id="PF02687"/>
    </source>
</evidence>
<keyword evidence="5 7" id="KW-0472">Membrane</keyword>
<accession>A0A511AAN0</accession>
<evidence type="ECO:0000256" key="7">
    <source>
        <dbReference type="SAM" id="Phobius"/>
    </source>
</evidence>
<feature type="transmembrane region" description="Helical" evidence="7">
    <location>
        <begin position="436"/>
        <end position="455"/>
    </location>
</feature>
<dbReference type="Proteomes" id="UP000321225">
    <property type="component" value="Unassembled WGS sequence"/>
</dbReference>
<comment type="similarity">
    <text evidence="6">Belongs to the ABC-4 integral membrane protein family.</text>
</comment>
<feature type="transmembrane region" description="Helical" evidence="7">
    <location>
        <begin position="754"/>
        <end position="780"/>
    </location>
</feature>
<comment type="caution">
    <text evidence="9">The sequence shown here is derived from an EMBL/GenBank/DDBJ whole genome shotgun (WGS) entry which is preliminary data.</text>
</comment>
<feature type="transmembrane region" description="Helical" evidence="7">
    <location>
        <begin position="360"/>
        <end position="384"/>
    </location>
</feature>
<dbReference type="EMBL" id="BJUW01000001">
    <property type="protein sequence ID" value="GEK85235.1"/>
    <property type="molecule type" value="Genomic_DNA"/>
</dbReference>
<keyword evidence="4 7" id="KW-1133">Transmembrane helix</keyword>
<dbReference type="InterPro" id="IPR050250">
    <property type="entry name" value="Macrolide_Exporter_MacB"/>
</dbReference>
<name>A0A511AAN0_9MICO</name>
<dbReference type="InterPro" id="IPR003838">
    <property type="entry name" value="ABC3_permease_C"/>
</dbReference>
<evidence type="ECO:0000256" key="3">
    <source>
        <dbReference type="ARBA" id="ARBA00022692"/>
    </source>
</evidence>
<feature type="transmembrane region" description="Helical" evidence="7">
    <location>
        <begin position="390"/>
        <end position="415"/>
    </location>
</feature>
<organism evidence="9 10">
    <name type="scientific">Microbacterium aerolatum</name>
    <dbReference type="NCBI Taxonomy" id="153731"/>
    <lineage>
        <taxon>Bacteria</taxon>
        <taxon>Bacillati</taxon>
        <taxon>Actinomycetota</taxon>
        <taxon>Actinomycetes</taxon>
        <taxon>Micrococcales</taxon>
        <taxon>Microbacteriaceae</taxon>
        <taxon>Microbacterium</taxon>
    </lineage>
</organism>
<dbReference type="Pfam" id="PF02687">
    <property type="entry name" value="FtsX"/>
    <property type="match status" value="1"/>
</dbReference>
<keyword evidence="10" id="KW-1185">Reference proteome</keyword>
<dbReference type="PANTHER" id="PTHR30572:SF4">
    <property type="entry name" value="ABC TRANSPORTER PERMEASE YTRF"/>
    <property type="match status" value="1"/>
</dbReference>
<reference evidence="9 10" key="1">
    <citation type="submission" date="2019-07" db="EMBL/GenBank/DDBJ databases">
        <title>Whole genome shotgun sequence of Microbacterium aerolatum NBRC 103071.</title>
        <authorList>
            <person name="Hosoyama A."/>
            <person name="Uohara A."/>
            <person name="Ohji S."/>
            <person name="Ichikawa N."/>
        </authorList>
    </citation>
    <scope>NUCLEOTIDE SEQUENCE [LARGE SCALE GENOMIC DNA]</scope>
    <source>
        <strain evidence="9 10">NBRC 103071</strain>
    </source>
</reference>
<dbReference type="GO" id="GO:0022857">
    <property type="term" value="F:transmembrane transporter activity"/>
    <property type="evidence" value="ECO:0007669"/>
    <property type="project" value="TreeGrafter"/>
</dbReference>
<feature type="transmembrane region" description="Helical" evidence="7">
    <location>
        <begin position="467"/>
        <end position="489"/>
    </location>
</feature>
<sequence length="892" mass="90055">MGRTPLAMRGASTTPALSLFLVVVIAVLSYLGVAAPAVLADGRTATVQRAVDSLPELARWPSATAPGLPAFTAVSEPGVGVWGRTLAAVQAKRAEQPEPLRSLLGEPRVTVTVDPSPSADPGSASVVPRNKVGLVSDPGLLGRADLVEGRFPEITDPADGIEIVLTQAIAEQLRWETGTVRQWDGTTLTLTGLVAPSADDDGDWAFISGSVEPLIEVDADGNRTLVTAAFMHVDEAAALTARSGDVKTSAWMPFDSAALDGASAATTAAQLRLLTASPVEVPLHDTTFFNRGLAFGSSLPQAIDTGTLRGDAMTDVVAVASGGPIAAALVVVALVSRLIAVRRTVAARVLRARGASRARLIALLSGEGAALGLLGALIGAGIAAVQPGWAAPWVLLVPILLAVVPAFVLPSGALTDAEGRGRGDLGERSRSGAGRAALELVILAVTVVFVVLVVTRSRAGGVDPLLLSLPVLLGASGGILALRVLPVLLRLAENRGRRRPSLTALLGPARARREPVVRIAPVLAAAVGLGVAVFSVAFVATVSSGVDRSAMINVGADVRVDAAYIDGAGADRVAALDGVAAMASLRGDSTVDVSVGGKPVRAHVYTVDRDEMVTVQRGSATPLPLADALTEDADEGVPVVVSEGLLARLGVNDPGEAELEVAGTQVRVVGTAPSQVPFGTAEQWVIVDPANAAALGERGTGASQLYLALAPGADPDAVGGAAVAALGGDAAFETPASVAAGYAQDPVFAIVQGALVAASLLVALLLAVAVVATLVLGAPARARTLAILRTLGHPRRAAGRLVAWEVAPALLLALPFGLAAGIAMAWLVIPQLDLRGFVGGSGQPPIDLGGAWSLLVVAGFALSVFGAVVAATALASRAGAADVIRADDEGGQ</sequence>